<dbReference type="AlphaFoldDB" id="A0A9X8UKP3"/>
<comment type="caution">
    <text evidence="10">Lacks conserved residue(s) required for the propagation of feature annotation.</text>
</comment>
<dbReference type="GO" id="GO:0005886">
    <property type="term" value="C:plasma membrane"/>
    <property type="evidence" value="ECO:0007669"/>
    <property type="project" value="UniProtKB-SubCell"/>
</dbReference>
<protein>
    <recommendedName>
        <fullName evidence="10">UDP-N-acetylglucosamine--N-acetylmuramyl-(pentapeptide) pyrophosphoryl-undecaprenol N-acetylglucosamine transferase</fullName>
        <ecNumber evidence="10">2.4.1.227</ecNumber>
    </recommendedName>
    <alternativeName>
        <fullName evidence="10">Undecaprenyl-PP-MurNAc-pentapeptide-UDPGlcNAc GlcNAc transferase</fullName>
    </alternativeName>
</protein>
<dbReference type="GO" id="GO:0051301">
    <property type="term" value="P:cell division"/>
    <property type="evidence" value="ECO:0007669"/>
    <property type="project" value="UniProtKB-KW"/>
</dbReference>
<evidence type="ECO:0000313" key="14">
    <source>
        <dbReference type="Proteomes" id="UP000294682"/>
    </source>
</evidence>
<keyword evidence="1 10" id="KW-1003">Cell membrane</keyword>
<feature type="domain" description="Glycosyltransferase family 28 N-terminal" evidence="11">
    <location>
        <begin position="3"/>
        <end position="146"/>
    </location>
</feature>
<gene>
    <name evidence="10" type="primary">murG</name>
    <name evidence="13" type="ORF">EDD78_104141</name>
</gene>
<evidence type="ECO:0000256" key="3">
    <source>
        <dbReference type="ARBA" id="ARBA00022676"/>
    </source>
</evidence>
<dbReference type="PANTHER" id="PTHR21015">
    <property type="entry name" value="UDP-N-ACETYLGLUCOSAMINE--N-ACETYLMURAMYL-(PENTAPEPTIDE) PYROPHOSPHORYL-UNDECAPRENOL N-ACETYLGLUCOSAMINE TRANSFERASE 1"/>
    <property type="match status" value="1"/>
</dbReference>
<dbReference type="CDD" id="cd03785">
    <property type="entry name" value="GT28_MurG"/>
    <property type="match status" value="1"/>
</dbReference>
<keyword evidence="3 10" id="KW-0328">Glycosyltransferase</keyword>
<dbReference type="InterPro" id="IPR007235">
    <property type="entry name" value="Glyco_trans_28_C"/>
</dbReference>
<dbReference type="GO" id="GO:0009252">
    <property type="term" value="P:peptidoglycan biosynthetic process"/>
    <property type="evidence" value="ECO:0007669"/>
    <property type="project" value="UniProtKB-UniRule"/>
</dbReference>
<keyword evidence="2 10" id="KW-0132">Cell division</keyword>
<dbReference type="EMBL" id="SLUK01000004">
    <property type="protein sequence ID" value="TCL43802.1"/>
    <property type="molecule type" value="Genomic_DNA"/>
</dbReference>
<evidence type="ECO:0000259" key="11">
    <source>
        <dbReference type="Pfam" id="PF03033"/>
    </source>
</evidence>
<proteinExistence type="inferred from homology"/>
<dbReference type="Proteomes" id="UP000294682">
    <property type="component" value="Unassembled WGS sequence"/>
</dbReference>
<comment type="pathway">
    <text evidence="10">Cell wall biogenesis; peptidoglycan biosynthesis.</text>
</comment>
<evidence type="ECO:0000256" key="7">
    <source>
        <dbReference type="ARBA" id="ARBA00023136"/>
    </source>
</evidence>
<dbReference type="GO" id="GO:0008360">
    <property type="term" value="P:regulation of cell shape"/>
    <property type="evidence" value="ECO:0007669"/>
    <property type="project" value="UniProtKB-KW"/>
</dbReference>
<keyword evidence="6 10" id="KW-0573">Peptidoglycan synthesis</keyword>
<comment type="subcellular location">
    <subcellularLocation>
        <location evidence="10">Cell membrane</location>
        <topology evidence="10">Peripheral membrane protein</topology>
        <orientation evidence="10">Cytoplasmic side</orientation>
    </subcellularLocation>
</comment>
<accession>A0A9X8UKP3</accession>
<evidence type="ECO:0000313" key="13">
    <source>
        <dbReference type="EMBL" id="TCL43802.1"/>
    </source>
</evidence>
<reference evidence="13 14" key="1">
    <citation type="submission" date="2019-03" db="EMBL/GenBank/DDBJ databases">
        <title>Genomic Encyclopedia of Type Strains, Phase IV (KMG-IV): sequencing the most valuable type-strain genomes for metagenomic binning, comparative biology and taxonomic classification.</title>
        <authorList>
            <person name="Goeker M."/>
        </authorList>
    </citation>
    <scope>NUCLEOTIDE SEQUENCE [LARGE SCALE GENOMIC DNA]</scope>
    <source>
        <strain evidence="13 14">DSM 100433</strain>
    </source>
</reference>
<dbReference type="Pfam" id="PF04101">
    <property type="entry name" value="Glyco_tran_28_C"/>
    <property type="match status" value="1"/>
</dbReference>
<dbReference type="InterPro" id="IPR006009">
    <property type="entry name" value="GlcNAc_MurG"/>
</dbReference>
<keyword evidence="9 10" id="KW-0961">Cell wall biogenesis/degradation</keyword>
<sequence>MKILFACGGTAGHINPALATAAVVRKHHPDAQIRFVGNPNGMEGRLIKKAGYDFSPVVIKGFYRSLSPKACAHNLSAVSRMLRAGGAVKRVLREFEPDIVMGTGGYVSGPVLRTAHKEGYKTLTHEQNAFPGVTTKLLSKYVDKILLAVPEAQKYLAGGPQYAVVGNPVREEILFADREESRRALGIDPKRTVLLTFGGSLGAQRINEAVADLIAWHYRSGKIHHIHATGQYGVELLPRLLRERGVDLGGCDYVDIREYIDDMPRCLAASDIVLCRSGAVTLSELEAAGRASILIPSPNVAENHQYHNAMVLGNAGAAIVVEEKDLTGERIIALVSELLEDPAKVHGLAKNARKLAIVDAGERIYREMMAML</sequence>
<comment type="function">
    <text evidence="10">Cell wall formation. Catalyzes the transfer of a GlcNAc subunit on undecaprenyl-pyrophosphoryl-MurNAc-pentapeptide (lipid intermediate I) to form undecaprenyl-pyrophosphoryl-MurNAc-(pentapeptide)GlcNAc (lipid intermediate II).</text>
</comment>
<dbReference type="EC" id="2.4.1.227" evidence="10"/>
<keyword evidence="8 10" id="KW-0131">Cell cycle</keyword>
<dbReference type="SUPFAM" id="SSF53756">
    <property type="entry name" value="UDP-Glycosyltransferase/glycogen phosphorylase"/>
    <property type="match status" value="1"/>
</dbReference>
<name>A0A9X8UKP3_9FIRM</name>
<dbReference type="RefSeq" id="WP_132084377.1">
    <property type="nucleotide sequence ID" value="NZ_SLUK01000004.1"/>
</dbReference>
<comment type="similarity">
    <text evidence="10">Belongs to the glycosyltransferase 28 family. MurG subfamily.</text>
</comment>
<feature type="binding site" evidence="10">
    <location>
        <position position="170"/>
    </location>
    <ligand>
        <name>UDP-N-acetyl-alpha-D-glucosamine</name>
        <dbReference type="ChEBI" id="CHEBI:57705"/>
    </ligand>
</feature>
<feature type="binding site" evidence="10">
    <location>
        <position position="305"/>
    </location>
    <ligand>
        <name>UDP-N-acetyl-alpha-D-glucosamine</name>
        <dbReference type="ChEBI" id="CHEBI:57705"/>
    </ligand>
</feature>
<keyword evidence="5 10" id="KW-0133">Cell shape</keyword>
<feature type="binding site" evidence="10">
    <location>
        <position position="260"/>
    </location>
    <ligand>
        <name>UDP-N-acetyl-alpha-D-glucosamine</name>
        <dbReference type="ChEBI" id="CHEBI:57705"/>
    </ligand>
</feature>
<evidence type="ECO:0000256" key="1">
    <source>
        <dbReference type="ARBA" id="ARBA00022475"/>
    </source>
</evidence>
<evidence type="ECO:0000259" key="12">
    <source>
        <dbReference type="Pfam" id="PF04101"/>
    </source>
</evidence>
<evidence type="ECO:0000256" key="4">
    <source>
        <dbReference type="ARBA" id="ARBA00022679"/>
    </source>
</evidence>
<feature type="domain" description="Glycosyl transferase family 28 C-terminal" evidence="12">
    <location>
        <begin position="194"/>
        <end position="354"/>
    </location>
</feature>
<evidence type="ECO:0000256" key="9">
    <source>
        <dbReference type="ARBA" id="ARBA00023316"/>
    </source>
</evidence>
<dbReference type="Pfam" id="PF03033">
    <property type="entry name" value="Glyco_transf_28"/>
    <property type="match status" value="1"/>
</dbReference>
<dbReference type="GO" id="GO:0071555">
    <property type="term" value="P:cell wall organization"/>
    <property type="evidence" value="ECO:0007669"/>
    <property type="project" value="UniProtKB-KW"/>
</dbReference>
<dbReference type="GO" id="GO:0050511">
    <property type="term" value="F:undecaprenyldiphospho-muramoylpentapeptide beta-N-acetylglucosaminyltransferase activity"/>
    <property type="evidence" value="ECO:0007669"/>
    <property type="project" value="UniProtKB-UniRule"/>
</dbReference>
<evidence type="ECO:0000256" key="8">
    <source>
        <dbReference type="ARBA" id="ARBA00023306"/>
    </source>
</evidence>
<evidence type="ECO:0000256" key="2">
    <source>
        <dbReference type="ARBA" id="ARBA00022618"/>
    </source>
</evidence>
<dbReference type="InterPro" id="IPR004276">
    <property type="entry name" value="GlycoTrans_28_N"/>
</dbReference>
<feature type="binding site" evidence="10">
    <location>
        <position position="200"/>
    </location>
    <ligand>
        <name>UDP-N-acetyl-alpha-D-glucosamine</name>
        <dbReference type="ChEBI" id="CHEBI:57705"/>
    </ligand>
</feature>
<comment type="caution">
    <text evidence="13">The sequence shown here is derived from an EMBL/GenBank/DDBJ whole genome shotgun (WGS) entry which is preliminary data.</text>
</comment>
<comment type="catalytic activity">
    <reaction evidence="10">
        <text>di-trans,octa-cis-undecaprenyl diphospho-N-acetyl-alpha-D-muramoyl-L-alanyl-D-glutamyl-meso-2,6-diaminopimeloyl-D-alanyl-D-alanine + UDP-N-acetyl-alpha-D-glucosamine = di-trans,octa-cis-undecaprenyl diphospho-[N-acetyl-alpha-D-glucosaminyl-(1-&gt;4)]-N-acetyl-alpha-D-muramoyl-L-alanyl-D-glutamyl-meso-2,6-diaminopimeloyl-D-alanyl-D-alanine + UDP + H(+)</text>
        <dbReference type="Rhea" id="RHEA:31227"/>
        <dbReference type="ChEBI" id="CHEBI:15378"/>
        <dbReference type="ChEBI" id="CHEBI:57705"/>
        <dbReference type="ChEBI" id="CHEBI:58223"/>
        <dbReference type="ChEBI" id="CHEBI:61387"/>
        <dbReference type="ChEBI" id="CHEBI:61388"/>
        <dbReference type="EC" id="2.4.1.227"/>
    </reaction>
</comment>
<evidence type="ECO:0000256" key="5">
    <source>
        <dbReference type="ARBA" id="ARBA00022960"/>
    </source>
</evidence>
<keyword evidence="14" id="KW-1185">Reference proteome</keyword>
<evidence type="ECO:0000256" key="6">
    <source>
        <dbReference type="ARBA" id="ARBA00022984"/>
    </source>
</evidence>
<dbReference type="Gene3D" id="3.40.50.2000">
    <property type="entry name" value="Glycogen Phosphorylase B"/>
    <property type="match status" value="2"/>
</dbReference>
<dbReference type="PANTHER" id="PTHR21015:SF22">
    <property type="entry name" value="GLYCOSYLTRANSFERASE"/>
    <property type="match status" value="1"/>
</dbReference>
<keyword evidence="4 10" id="KW-0808">Transferase</keyword>
<evidence type="ECO:0000256" key="10">
    <source>
        <dbReference type="HAMAP-Rule" id="MF_00033"/>
    </source>
</evidence>
<dbReference type="GO" id="GO:0005975">
    <property type="term" value="P:carbohydrate metabolic process"/>
    <property type="evidence" value="ECO:0007669"/>
    <property type="project" value="InterPro"/>
</dbReference>
<keyword evidence="7 10" id="KW-0472">Membrane</keyword>
<dbReference type="HAMAP" id="MF_00033">
    <property type="entry name" value="MurG"/>
    <property type="match status" value="1"/>
</dbReference>
<feature type="binding site" evidence="10">
    <location>
        <position position="128"/>
    </location>
    <ligand>
        <name>UDP-N-acetyl-alpha-D-glucosamine</name>
        <dbReference type="ChEBI" id="CHEBI:57705"/>
    </ligand>
</feature>
<feature type="binding site" evidence="10">
    <location>
        <begin position="10"/>
        <end position="12"/>
    </location>
    <ligand>
        <name>UDP-N-acetyl-alpha-D-glucosamine</name>
        <dbReference type="ChEBI" id="CHEBI:57705"/>
    </ligand>
</feature>
<organism evidence="13 14">
    <name type="scientific">Harryflintia acetispora</name>
    <dbReference type="NCBI Taxonomy" id="1849041"/>
    <lineage>
        <taxon>Bacteria</taxon>
        <taxon>Bacillati</taxon>
        <taxon>Bacillota</taxon>
        <taxon>Clostridia</taxon>
        <taxon>Eubacteriales</taxon>
        <taxon>Oscillospiraceae</taxon>
        <taxon>Harryflintia</taxon>
    </lineage>
</organism>